<dbReference type="OrthoDB" id="4779541at2759"/>
<dbReference type="EMBL" id="KN847320">
    <property type="protein sequence ID" value="KIW54111.1"/>
    <property type="molecule type" value="Genomic_DNA"/>
</dbReference>
<dbReference type="STRING" id="348802.A0A0D2BNF4"/>
<keyword evidence="3" id="KW-1185">Reference proteome</keyword>
<evidence type="ECO:0000313" key="3">
    <source>
        <dbReference type="Proteomes" id="UP000054342"/>
    </source>
</evidence>
<dbReference type="GeneID" id="25328403"/>
<gene>
    <name evidence="2" type="ORF">PV05_06495</name>
</gene>
<reference evidence="2 3" key="1">
    <citation type="submission" date="2015-01" db="EMBL/GenBank/DDBJ databases">
        <title>The Genome Sequence of Exophiala xenobiotica CBS118157.</title>
        <authorList>
            <consortium name="The Broad Institute Genomics Platform"/>
            <person name="Cuomo C."/>
            <person name="de Hoog S."/>
            <person name="Gorbushina A."/>
            <person name="Stielow B."/>
            <person name="Teixiera M."/>
            <person name="Abouelleil A."/>
            <person name="Chapman S.B."/>
            <person name="Priest M."/>
            <person name="Young S.K."/>
            <person name="Wortman J."/>
            <person name="Nusbaum C."/>
            <person name="Birren B."/>
        </authorList>
    </citation>
    <scope>NUCLEOTIDE SEQUENCE [LARGE SCALE GENOMIC DNA]</scope>
    <source>
        <strain evidence="2 3">CBS 118157</strain>
    </source>
</reference>
<dbReference type="HOGENOM" id="CLU_1815790_0_0_1"/>
<accession>A0A0D2BNF4</accession>
<feature type="compositionally biased region" description="Basic and acidic residues" evidence="1">
    <location>
        <begin position="110"/>
        <end position="120"/>
    </location>
</feature>
<dbReference type="RefSeq" id="XP_013314695.1">
    <property type="nucleotide sequence ID" value="XM_013459241.1"/>
</dbReference>
<dbReference type="Proteomes" id="UP000054342">
    <property type="component" value="Unassembled WGS sequence"/>
</dbReference>
<evidence type="ECO:0000256" key="1">
    <source>
        <dbReference type="SAM" id="MobiDB-lite"/>
    </source>
</evidence>
<organism evidence="2 3">
    <name type="scientific">Exophiala xenobiotica</name>
    <dbReference type="NCBI Taxonomy" id="348802"/>
    <lineage>
        <taxon>Eukaryota</taxon>
        <taxon>Fungi</taxon>
        <taxon>Dikarya</taxon>
        <taxon>Ascomycota</taxon>
        <taxon>Pezizomycotina</taxon>
        <taxon>Eurotiomycetes</taxon>
        <taxon>Chaetothyriomycetidae</taxon>
        <taxon>Chaetothyriales</taxon>
        <taxon>Herpotrichiellaceae</taxon>
        <taxon>Exophiala</taxon>
    </lineage>
</organism>
<protein>
    <submittedName>
        <fullName evidence="2">Uncharacterized protein</fullName>
    </submittedName>
</protein>
<sequence>MANKVHQATDEVVEGVESGLHCLHGAGEAIRGTAMEAIDKIFHSHEGELKNREIADKGIAEMQVAREELGDLPRHHRRVGSGAGSHFAESHARELPLETSNRIGSEGEEDLRAAMQERRS</sequence>
<proteinExistence type="predicted"/>
<dbReference type="AlphaFoldDB" id="A0A0D2BNF4"/>
<evidence type="ECO:0000313" key="2">
    <source>
        <dbReference type="EMBL" id="KIW54111.1"/>
    </source>
</evidence>
<feature type="region of interest" description="Disordered" evidence="1">
    <location>
        <begin position="70"/>
        <end position="120"/>
    </location>
</feature>
<name>A0A0D2BNF4_9EURO</name>